<evidence type="ECO:0000256" key="1">
    <source>
        <dbReference type="SAM" id="SignalP"/>
    </source>
</evidence>
<reference evidence="2" key="2">
    <citation type="journal article" date="2021" name="PeerJ">
        <title>Extensive microbial diversity within the chicken gut microbiome revealed by metagenomics and culture.</title>
        <authorList>
            <person name="Gilroy R."/>
            <person name="Ravi A."/>
            <person name="Getino M."/>
            <person name="Pursley I."/>
            <person name="Horton D.L."/>
            <person name="Alikhan N.F."/>
            <person name="Baker D."/>
            <person name="Gharbi K."/>
            <person name="Hall N."/>
            <person name="Watson M."/>
            <person name="Adriaenssens E.M."/>
            <person name="Foster-Nyarko E."/>
            <person name="Jarju S."/>
            <person name="Secka A."/>
            <person name="Antonio M."/>
            <person name="Oren A."/>
            <person name="Chaudhuri R.R."/>
            <person name="La Ragione R."/>
            <person name="Hildebrand F."/>
            <person name="Pallen M.J."/>
        </authorList>
    </citation>
    <scope>NUCLEOTIDE SEQUENCE</scope>
    <source>
        <strain evidence="2">7463</strain>
    </source>
</reference>
<evidence type="ECO:0000313" key="2">
    <source>
        <dbReference type="EMBL" id="HIU37946.1"/>
    </source>
</evidence>
<comment type="caution">
    <text evidence="2">The sequence shown here is derived from an EMBL/GenBank/DDBJ whole genome shotgun (WGS) entry which is preliminary data.</text>
</comment>
<proteinExistence type="predicted"/>
<accession>A0A9D1LGJ4</accession>
<organism evidence="2 3">
    <name type="scientific">Candidatus Aphodousia faecigallinarum</name>
    <dbReference type="NCBI Taxonomy" id="2840677"/>
    <lineage>
        <taxon>Bacteria</taxon>
        <taxon>Pseudomonadati</taxon>
        <taxon>Pseudomonadota</taxon>
        <taxon>Betaproteobacteria</taxon>
        <taxon>Burkholderiales</taxon>
        <taxon>Sutterellaceae</taxon>
        <taxon>Sutterellaceae incertae sedis</taxon>
        <taxon>Candidatus Aphodousia</taxon>
    </lineage>
</organism>
<feature type="chain" id="PRO_5038570665" description="Lipoprotein" evidence="1">
    <location>
        <begin position="24"/>
        <end position="169"/>
    </location>
</feature>
<sequence>MQILKTTKYCVLAAMAAMLTACAHPDLIKPGTSENVVISELGAPDSKMTLPDGGSILVYSMQPFGKEVYWMRFDKDGQFLVKEKAMNEDHFKLVIPGKHTKADVYQMFGHCAQEYEFRLQDQTAFMYRFDDVANMPMAFWVQFDLKGVVTETAVTQDPWDRDNDWLIGL</sequence>
<gene>
    <name evidence="2" type="ORF">IAC56_06715</name>
</gene>
<dbReference type="PROSITE" id="PS51257">
    <property type="entry name" value="PROKAR_LIPOPROTEIN"/>
    <property type="match status" value="1"/>
</dbReference>
<evidence type="ECO:0000313" key="3">
    <source>
        <dbReference type="Proteomes" id="UP000824083"/>
    </source>
</evidence>
<dbReference type="Proteomes" id="UP000824083">
    <property type="component" value="Unassembled WGS sequence"/>
</dbReference>
<dbReference type="AlphaFoldDB" id="A0A9D1LGJ4"/>
<keyword evidence="1" id="KW-0732">Signal</keyword>
<reference evidence="2" key="1">
    <citation type="submission" date="2020-10" db="EMBL/GenBank/DDBJ databases">
        <authorList>
            <person name="Gilroy R."/>
        </authorList>
    </citation>
    <scope>NUCLEOTIDE SEQUENCE</scope>
    <source>
        <strain evidence="2">7463</strain>
    </source>
</reference>
<name>A0A9D1LGJ4_9BURK</name>
<feature type="signal peptide" evidence="1">
    <location>
        <begin position="1"/>
        <end position="23"/>
    </location>
</feature>
<protein>
    <recommendedName>
        <fullName evidence="4">Lipoprotein</fullName>
    </recommendedName>
</protein>
<evidence type="ECO:0008006" key="4">
    <source>
        <dbReference type="Google" id="ProtNLM"/>
    </source>
</evidence>
<dbReference type="EMBL" id="DVMY01000103">
    <property type="protein sequence ID" value="HIU37946.1"/>
    <property type="molecule type" value="Genomic_DNA"/>
</dbReference>